<accession>A0ABY2NLN8</accession>
<dbReference type="EMBL" id="RQHF01000030">
    <property type="protein sequence ID" value="TGM51622.1"/>
    <property type="molecule type" value="Genomic_DNA"/>
</dbReference>
<evidence type="ECO:0000313" key="2">
    <source>
        <dbReference type="EMBL" id="TGM51622.1"/>
    </source>
</evidence>
<sequence>MLSMERPFISIVIPTFNRRSVVERAIQSVLAQTYPHWELHIIDDGSTDGTWMDLLSKLPSWKENLTSFGRNQKSIQVHQIEHRGVSGARNFGIEKAEGKWITFLDSDDEWFPEKLTKQMEFHKNFPEYLFSQTKEVWNKKGNLLEPKGKYKKINGSFLEQSLDICMVTCSSFLAHKETLKSIGLFRAELPVCEDYDLWNRILLKGHSIGLLEENLMVRYGGHDDQLSNQYQALERFRLYSLLLTKEEFRENGKWDLLPVESKTLIQKAIQSRGETIIQGRTKRGKETKWIQSLMEDFHAEKSISKKDLFTLLDDFSF</sequence>
<dbReference type="Gene3D" id="3.90.550.10">
    <property type="entry name" value="Spore Coat Polysaccharide Biosynthesis Protein SpsA, Chain A"/>
    <property type="match status" value="1"/>
</dbReference>
<protein>
    <submittedName>
        <fullName evidence="2">Glycosyltransferase family 2 protein</fullName>
    </submittedName>
</protein>
<evidence type="ECO:0000259" key="1">
    <source>
        <dbReference type="Pfam" id="PF00535"/>
    </source>
</evidence>
<dbReference type="CDD" id="cd00761">
    <property type="entry name" value="Glyco_tranf_GTA_type"/>
    <property type="match status" value="1"/>
</dbReference>
<comment type="caution">
    <text evidence="2">The sequence shown here is derived from an EMBL/GenBank/DDBJ whole genome shotgun (WGS) entry which is preliminary data.</text>
</comment>
<reference evidence="3" key="1">
    <citation type="journal article" date="2019" name="PLoS Negl. Trop. Dis.">
        <title>Revisiting the worldwide diversity of Leptospira species in the environment.</title>
        <authorList>
            <person name="Vincent A.T."/>
            <person name="Schiettekatte O."/>
            <person name="Bourhy P."/>
            <person name="Veyrier F.J."/>
            <person name="Picardeau M."/>
        </authorList>
    </citation>
    <scope>NUCLEOTIDE SEQUENCE [LARGE SCALE GENOMIC DNA]</scope>
    <source>
        <strain evidence="3">201601955</strain>
    </source>
</reference>
<dbReference type="SUPFAM" id="SSF53448">
    <property type="entry name" value="Nucleotide-diphospho-sugar transferases"/>
    <property type="match status" value="1"/>
</dbReference>
<proteinExistence type="predicted"/>
<dbReference type="PANTHER" id="PTHR43685">
    <property type="entry name" value="GLYCOSYLTRANSFERASE"/>
    <property type="match status" value="1"/>
</dbReference>
<evidence type="ECO:0000313" key="3">
    <source>
        <dbReference type="Proteomes" id="UP000298112"/>
    </source>
</evidence>
<dbReference type="InterPro" id="IPR001173">
    <property type="entry name" value="Glyco_trans_2-like"/>
</dbReference>
<organism evidence="2 3">
    <name type="scientific">Leptospira vanthielii</name>
    <dbReference type="NCBI Taxonomy" id="293085"/>
    <lineage>
        <taxon>Bacteria</taxon>
        <taxon>Pseudomonadati</taxon>
        <taxon>Spirochaetota</taxon>
        <taxon>Spirochaetia</taxon>
        <taxon>Leptospirales</taxon>
        <taxon>Leptospiraceae</taxon>
        <taxon>Leptospira</taxon>
    </lineage>
</organism>
<keyword evidence="3" id="KW-1185">Reference proteome</keyword>
<dbReference type="PANTHER" id="PTHR43685:SF2">
    <property type="entry name" value="GLYCOSYLTRANSFERASE 2-LIKE DOMAIN-CONTAINING PROTEIN"/>
    <property type="match status" value="1"/>
</dbReference>
<gene>
    <name evidence="2" type="ORF">EHQ95_15085</name>
</gene>
<dbReference type="Proteomes" id="UP000298112">
    <property type="component" value="Unassembled WGS sequence"/>
</dbReference>
<dbReference type="Pfam" id="PF00535">
    <property type="entry name" value="Glycos_transf_2"/>
    <property type="match status" value="1"/>
</dbReference>
<feature type="domain" description="Glycosyltransferase 2-like" evidence="1">
    <location>
        <begin position="10"/>
        <end position="154"/>
    </location>
</feature>
<dbReference type="InterPro" id="IPR050834">
    <property type="entry name" value="Glycosyltransf_2"/>
</dbReference>
<dbReference type="InterPro" id="IPR029044">
    <property type="entry name" value="Nucleotide-diphossugar_trans"/>
</dbReference>
<name>A0ABY2NLN8_9LEPT</name>